<sequence length="106" mass="12171">MNRKEEVLDICKALDVETLKLIDPLIDQLVFLEGKLNYLKTLPFIIVKPGDETKQKVTPAYKQYKDLSQSYLNALKVVNGALGIESETVESPLRQYMEQRLQKTND</sequence>
<accession>A0A8S5VF44</accession>
<dbReference type="EMBL" id="BK016258">
    <property type="protein sequence ID" value="DAG05393.1"/>
    <property type="molecule type" value="Genomic_DNA"/>
</dbReference>
<organism evidence="1">
    <name type="scientific">Myoviridae sp. ctai52</name>
    <dbReference type="NCBI Taxonomy" id="2825134"/>
    <lineage>
        <taxon>Viruses</taxon>
        <taxon>Duplodnaviria</taxon>
        <taxon>Heunggongvirae</taxon>
        <taxon>Uroviricota</taxon>
        <taxon>Caudoviricetes</taxon>
    </lineage>
</organism>
<protein>
    <submittedName>
        <fullName evidence="1">Uncharacterized protein</fullName>
    </submittedName>
</protein>
<evidence type="ECO:0000313" key="1">
    <source>
        <dbReference type="EMBL" id="DAG05393.1"/>
    </source>
</evidence>
<name>A0A8S5VF44_9CAUD</name>
<reference evidence="1" key="1">
    <citation type="journal article" date="2021" name="Proc. Natl. Acad. Sci. U.S.A.">
        <title>A Catalog of Tens of Thousands of Viruses from Human Metagenomes Reveals Hidden Associations with Chronic Diseases.</title>
        <authorList>
            <person name="Tisza M.J."/>
            <person name="Buck C.B."/>
        </authorList>
    </citation>
    <scope>NUCLEOTIDE SEQUENCE</scope>
    <source>
        <strain evidence="1">Ctai52</strain>
    </source>
</reference>
<proteinExistence type="predicted"/>